<evidence type="ECO:0008006" key="10">
    <source>
        <dbReference type="Google" id="ProtNLM"/>
    </source>
</evidence>
<evidence type="ECO:0000313" key="8">
    <source>
        <dbReference type="EMBL" id="CAE8586612.1"/>
    </source>
</evidence>
<evidence type="ECO:0000256" key="2">
    <source>
        <dbReference type="ARBA" id="ARBA00010487"/>
    </source>
</evidence>
<accession>A0A813DJB4</accession>
<evidence type="ECO:0000313" key="9">
    <source>
        <dbReference type="Proteomes" id="UP000654075"/>
    </source>
</evidence>
<feature type="transmembrane region" description="Helical" evidence="7">
    <location>
        <begin position="84"/>
        <end position="103"/>
    </location>
</feature>
<keyword evidence="3 7" id="KW-0812">Transmembrane</keyword>
<feature type="transmembrane region" description="Helical" evidence="7">
    <location>
        <begin position="555"/>
        <end position="576"/>
    </location>
</feature>
<evidence type="ECO:0000256" key="6">
    <source>
        <dbReference type="SAM" id="MobiDB-lite"/>
    </source>
</evidence>
<dbReference type="GO" id="GO:0016020">
    <property type="term" value="C:membrane"/>
    <property type="evidence" value="ECO:0007669"/>
    <property type="project" value="UniProtKB-SubCell"/>
</dbReference>
<feature type="transmembrane region" description="Helical" evidence="7">
    <location>
        <begin position="467"/>
        <end position="489"/>
    </location>
</feature>
<feature type="transmembrane region" description="Helical" evidence="7">
    <location>
        <begin position="35"/>
        <end position="57"/>
    </location>
</feature>
<dbReference type="InterPro" id="IPR051584">
    <property type="entry name" value="GPCR-associated_LMBR1"/>
</dbReference>
<feature type="transmembrane region" description="Helical" evidence="7">
    <location>
        <begin position="6"/>
        <end position="28"/>
    </location>
</feature>
<comment type="subcellular location">
    <subcellularLocation>
        <location evidence="1">Membrane</location>
        <topology evidence="1">Multi-pass membrane protein</topology>
    </subcellularLocation>
</comment>
<keyword evidence="5 7" id="KW-0472">Membrane</keyword>
<feature type="transmembrane region" description="Helical" evidence="7">
    <location>
        <begin position="424"/>
        <end position="447"/>
    </location>
</feature>
<feature type="transmembrane region" description="Helical" evidence="7">
    <location>
        <begin position="123"/>
        <end position="141"/>
    </location>
</feature>
<comment type="similarity">
    <text evidence="2">Belongs to the LIMR family.</text>
</comment>
<dbReference type="EMBL" id="CAJNNV010002151">
    <property type="protein sequence ID" value="CAE8586612.1"/>
    <property type="molecule type" value="Genomic_DNA"/>
</dbReference>
<dbReference type="PANTHER" id="PTHR21355:SF0">
    <property type="entry name" value="G-PROTEIN COUPLED RECEPTOR-ASSOCIATED PROTEIN LMBRD2"/>
    <property type="match status" value="1"/>
</dbReference>
<keyword evidence="9" id="KW-1185">Reference proteome</keyword>
<dbReference type="InterPro" id="IPR006876">
    <property type="entry name" value="LMBR1-like_membr_prot"/>
</dbReference>
<sequence length="644" mass="70931">MDGSWAAAVLVCGPVLFAILAACVLSRFADRDASWLSFLTAVLGVTIAFSIVAVVPYDVWQALAFQEEHEDQPTHSLLRSSWVAIYWSTAVLTYLFVPVLMEYEASGDFSIGARIRTSLRRNAVFYVAYGLIVGLLLLLLILRGEVHGSLQSWSIAASNAWGLLVLTVLMGFGLVAVPRHFWHLANPSAQLRDLYISAVAKDEIRLSRLFELQDAVASARAELSAHDLVDREDLHGLSCSQQTAQLAFATLCHTVERCEELHGQLTNRGIDFVCSPGSPSNVSLKAAASREDASLTASPSCHPGRPMSLSSRLDSDGSSRGSSRGGGQSPLHPPPSMQQLAQLHRSLKVAALEARRASCCLDSHIQRCILFEDLDREHFKAAADLLGAPRGVSSRGCFPRARAGANQFWRWLLLLWLRHLRVRVLNGLGHACCLLSTAIVLGQLTMFLDRWNLSMLSLMFRRNLGPWLTQVLCVIPLSYMTYSAYFSIFRLKISGWYGLYGNHNTDIGSLLWCASILARLAAPLCYHFLLLIRVQGTSFQAFMGQMNVVPALGESFNQVFPCLVALLCSCNIFNVYGRIMQCLTLGVIDFELGAGADGEDPLADGKQLVERERRRLAEDFSMEMHEDRRSPLVFVSTPLAVPAG</sequence>
<dbReference type="OMA" id="QLERICY"/>
<dbReference type="AlphaFoldDB" id="A0A813DJB4"/>
<gene>
    <name evidence="8" type="ORF">PGLA1383_LOCUS5463</name>
</gene>
<proteinExistence type="inferred from homology"/>
<name>A0A813DJB4_POLGL</name>
<evidence type="ECO:0000256" key="4">
    <source>
        <dbReference type="ARBA" id="ARBA00022989"/>
    </source>
</evidence>
<reference evidence="8" key="1">
    <citation type="submission" date="2021-02" db="EMBL/GenBank/DDBJ databases">
        <authorList>
            <person name="Dougan E. K."/>
            <person name="Rhodes N."/>
            <person name="Thang M."/>
            <person name="Chan C."/>
        </authorList>
    </citation>
    <scope>NUCLEOTIDE SEQUENCE</scope>
</reference>
<keyword evidence="4 7" id="KW-1133">Transmembrane helix</keyword>
<evidence type="ECO:0000256" key="5">
    <source>
        <dbReference type="ARBA" id="ARBA00023136"/>
    </source>
</evidence>
<feature type="compositionally biased region" description="Low complexity" evidence="6">
    <location>
        <begin position="308"/>
        <end position="322"/>
    </location>
</feature>
<comment type="caution">
    <text evidence="8">The sequence shown here is derived from an EMBL/GenBank/DDBJ whole genome shotgun (WGS) entry which is preliminary data.</text>
</comment>
<organism evidence="8 9">
    <name type="scientific">Polarella glacialis</name>
    <name type="common">Dinoflagellate</name>
    <dbReference type="NCBI Taxonomy" id="89957"/>
    <lineage>
        <taxon>Eukaryota</taxon>
        <taxon>Sar</taxon>
        <taxon>Alveolata</taxon>
        <taxon>Dinophyceae</taxon>
        <taxon>Suessiales</taxon>
        <taxon>Suessiaceae</taxon>
        <taxon>Polarella</taxon>
    </lineage>
</organism>
<dbReference type="Pfam" id="PF04791">
    <property type="entry name" value="LMBR1"/>
    <property type="match status" value="1"/>
</dbReference>
<feature type="region of interest" description="Disordered" evidence="6">
    <location>
        <begin position="293"/>
        <end position="337"/>
    </location>
</feature>
<dbReference type="Proteomes" id="UP000654075">
    <property type="component" value="Unassembled WGS sequence"/>
</dbReference>
<evidence type="ECO:0000256" key="1">
    <source>
        <dbReference type="ARBA" id="ARBA00004141"/>
    </source>
</evidence>
<feature type="transmembrane region" description="Helical" evidence="7">
    <location>
        <begin position="510"/>
        <end position="535"/>
    </location>
</feature>
<evidence type="ECO:0000256" key="7">
    <source>
        <dbReference type="SAM" id="Phobius"/>
    </source>
</evidence>
<dbReference type="PANTHER" id="PTHR21355">
    <property type="entry name" value="G-PROTEIN COUPLED RECEPTOR-ASSOCIATED PROTEIN LMBRD2"/>
    <property type="match status" value="1"/>
</dbReference>
<evidence type="ECO:0000256" key="3">
    <source>
        <dbReference type="ARBA" id="ARBA00022692"/>
    </source>
</evidence>
<protein>
    <recommendedName>
        <fullName evidence="10">LMBR1 domain-containing protein 2</fullName>
    </recommendedName>
</protein>
<dbReference type="OrthoDB" id="203099at2759"/>
<feature type="transmembrane region" description="Helical" evidence="7">
    <location>
        <begin position="161"/>
        <end position="182"/>
    </location>
</feature>